<name>A0ABP6X088_9ACTN</name>
<dbReference type="Proteomes" id="UP001501222">
    <property type="component" value="Unassembled WGS sequence"/>
</dbReference>
<evidence type="ECO:0008006" key="3">
    <source>
        <dbReference type="Google" id="ProtNLM"/>
    </source>
</evidence>
<accession>A0ABP6X088</accession>
<comment type="caution">
    <text evidence="1">The sequence shown here is derived from an EMBL/GenBank/DDBJ whole genome shotgun (WGS) entry which is preliminary data.</text>
</comment>
<keyword evidence="2" id="KW-1185">Reference proteome</keyword>
<dbReference type="RefSeq" id="WP_344840638.1">
    <property type="nucleotide sequence ID" value="NZ_BAABAA010000002.1"/>
</dbReference>
<sequence>MRAKPYATAREFRVSANAHMKKIATSSGRPTQEVNREFVLQRFLARVFQLPDAPWVLKGGTGLLVRLPRARYSDDIDLLYPTEDIDLRVPVNEIRAVMARPCGSDYFRFELRKVDEHTREGAEKAVAKIHVVASIGTTEYQRFSIDVSVKKRPVGQVDWVRPTPIVELPGIPELPEFALYPLADQIADKVCAMYETHRDGTPSTRYHDLVDLVLIVTSSTGLDAARTTCALQAEATNRDLALPTKLVSPGGQWPAGYHKEAGLAGLSADLRDLAPALDVAGACLDPLLGGELADGIWDATERRWQ</sequence>
<proteinExistence type="predicted"/>
<protein>
    <recommendedName>
        <fullName evidence="3">Nucleotidyl transferase AbiEii/AbiGii toxin family protein</fullName>
    </recommendedName>
</protein>
<dbReference type="EMBL" id="BAABAA010000002">
    <property type="protein sequence ID" value="GAA3557452.1"/>
    <property type="molecule type" value="Genomic_DNA"/>
</dbReference>
<evidence type="ECO:0000313" key="2">
    <source>
        <dbReference type="Proteomes" id="UP001501222"/>
    </source>
</evidence>
<reference evidence="2" key="1">
    <citation type="journal article" date="2019" name="Int. J. Syst. Evol. Microbiol.">
        <title>The Global Catalogue of Microorganisms (GCM) 10K type strain sequencing project: providing services to taxonomists for standard genome sequencing and annotation.</title>
        <authorList>
            <consortium name="The Broad Institute Genomics Platform"/>
            <consortium name="The Broad Institute Genome Sequencing Center for Infectious Disease"/>
            <person name="Wu L."/>
            <person name="Ma J."/>
        </authorList>
    </citation>
    <scope>NUCLEOTIDE SEQUENCE [LARGE SCALE GENOMIC DNA]</scope>
    <source>
        <strain evidence="2">JCM 16928</strain>
    </source>
</reference>
<evidence type="ECO:0000313" key="1">
    <source>
        <dbReference type="EMBL" id="GAA3557452.1"/>
    </source>
</evidence>
<dbReference type="Pfam" id="PF08843">
    <property type="entry name" value="AbiEii"/>
    <property type="match status" value="1"/>
</dbReference>
<gene>
    <name evidence="1" type="ORF">GCM10022235_26980</name>
</gene>
<dbReference type="InterPro" id="IPR014942">
    <property type="entry name" value="AbiEii"/>
</dbReference>
<organism evidence="1 2">
    <name type="scientific">Kribbella ginsengisoli</name>
    <dbReference type="NCBI Taxonomy" id="363865"/>
    <lineage>
        <taxon>Bacteria</taxon>
        <taxon>Bacillati</taxon>
        <taxon>Actinomycetota</taxon>
        <taxon>Actinomycetes</taxon>
        <taxon>Propionibacteriales</taxon>
        <taxon>Kribbellaceae</taxon>
        <taxon>Kribbella</taxon>
    </lineage>
</organism>